<protein>
    <submittedName>
        <fullName evidence="1">DUF5819 family protein</fullName>
    </submittedName>
</protein>
<dbReference type="EMBL" id="JBBKAI010000002">
    <property type="protein sequence ID" value="MEJ8655471.1"/>
    <property type="molecule type" value="Genomic_DNA"/>
</dbReference>
<dbReference type="Proteomes" id="UP001375539">
    <property type="component" value="Unassembled WGS sequence"/>
</dbReference>
<keyword evidence="2" id="KW-1185">Reference proteome</keyword>
<evidence type="ECO:0000313" key="2">
    <source>
        <dbReference type="Proteomes" id="UP001375539"/>
    </source>
</evidence>
<gene>
    <name evidence="1" type="ORF">WKI58_02820</name>
</gene>
<comment type="caution">
    <text evidence="1">The sequence shown here is derived from an EMBL/GenBank/DDBJ whole genome shotgun (WGS) entry which is preliminary data.</text>
</comment>
<proteinExistence type="predicted"/>
<organism evidence="1 2">
    <name type="scientific">Streptomyces pratisoli</name>
    <dbReference type="NCBI Taxonomy" id="3139917"/>
    <lineage>
        <taxon>Bacteria</taxon>
        <taxon>Bacillati</taxon>
        <taxon>Actinomycetota</taxon>
        <taxon>Actinomycetes</taxon>
        <taxon>Kitasatosporales</taxon>
        <taxon>Streptomycetaceae</taxon>
        <taxon>Streptomyces</taxon>
    </lineage>
</organism>
<sequence>MPEPEHTHLSKLTTGRRITLYVIAVLSVAFVAFHFGMTALHHMPFNPIREKHDDKIRAYMTPYFQQDWHLFAPDPVAEDSGFLVRVKRVTPNGSLETTQWADVTTPHIDKLQGQRFWPSRVERLAPAVRQRIEGWRDPELDELRHKNQLKSQKKDPDPPLAPGELAGRDSALLYARGVASSEAKALWGDDIHSVQIRIVVNQFPRFSERTERDNKGKVTYYDLAWMKPLKVSR</sequence>
<name>A0ACC6QB13_9ACTN</name>
<evidence type="ECO:0000313" key="1">
    <source>
        <dbReference type="EMBL" id="MEJ8655471.1"/>
    </source>
</evidence>
<accession>A0ACC6QB13</accession>
<reference evidence="1" key="1">
    <citation type="submission" date="2024-03" db="EMBL/GenBank/DDBJ databases">
        <title>Novel Streptomyces species of biotechnological and ecological value are a feature of Machair soil.</title>
        <authorList>
            <person name="Prole J.R."/>
            <person name="Goodfellow M."/>
            <person name="Allenby N."/>
            <person name="Ward A.C."/>
        </authorList>
    </citation>
    <scope>NUCLEOTIDE SEQUENCE</scope>
    <source>
        <strain evidence="1">MS1.AVA.4</strain>
    </source>
</reference>